<feature type="region of interest" description="Disordered" evidence="1">
    <location>
        <begin position="194"/>
        <end position="237"/>
    </location>
</feature>
<dbReference type="Proteomes" id="UP000250140">
    <property type="component" value="Unassembled WGS sequence"/>
</dbReference>
<dbReference type="EMBL" id="KV751047">
    <property type="protein sequence ID" value="OCL01848.1"/>
    <property type="molecule type" value="Genomic_DNA"/>
</dbReference>
<organism evidence="2 3">
    <name type="scientific">Glonium stellatum</name>
    <dbReference type="NCBI Taxonomy" id="574774"/>
    <lineage>
        <taxon>Eukaryota</taxon>
        <taxon>Fungi</taxon>
        <taxon>Dikarya</taxon>
        <taxon>Ascomycota</taxon>
        <taxon>Pezizomycotina</taxon>
        <taxon>Dothideomycetes</taxon>
        <taxon>Pleosporomycetidae</taxon>
        <taxon>Gloniales</taxon>
        <taxon>Gloniaceae</taxon>
        <taxon>Glonium</taxon>
    </lineage>
</organism>
<dbReference type="PANTHER" id="PTHR38886:SF1">
    <property type="entry name" value="NACHT-NTPASE AND P-LOOP NTPASES N-TERMINAL DOMAIN-CONTAINING PROTEIN"/>
    <property type="match status" value="1"/>
</dbReference>
<dbReference type="OrthoDB" id="5404564at2759"/>
<dbReference type="PANTHER" id="PTHR38886">
    <property type="entry name" value="SESA DOMAIN-CONTAINING PROTEIN"/>
    <property type="match status" value="1"/>
</dbReference>
<gene>
    <name evidence="2" type="ORF">AOQ84DRAFT_393390</name>
</gene>
<name>A0A8E2JLT4_9PEZI</name>
<evidence type="ECO:0008006" key="4">
    <source>
        <dbReference type="Google" id="ProtNLM"/>
    </source>
</evidence>
<proteinExistence type="predicted"/>
<reference evidence="2 3" key="1">
    <citation type="journal article" date="2016" name="Nat. Commun.">
        <title>Ectomycorrhizal ecology is imprinted in the genome of the dominant symbiotic fungus Cenococcum geophilum.</title>
        <authorList>
            <consortium name="DOE Joint Genome Institute"/>
            <person name="Peter M."/>
            <person name="Kohler A."/>
            <person name="Ohm R.A."/>
            <person name="Kuo A."/>
            <person name="Krutzmann J."/>
            <person name="Morin E."/>
            <person name="Arend M."/>
            <person name="Barry K.W."/>
            <person name="Binder M."/>
            <person name="Choi C."/>
            <person name="Clum A."/>
            <person name="Copeland A."/>
            <person name="Grisel N."/>
            <person name="Haridas S."/>
            <person name="Kipfer T."/>
            <person name="LaButti K."/>
            <person name="Lindquist E."/>
            <person name="Lipzen A."/>
            <person name="Maire R."/>
            <person name="Meier B."/>
            <person name="Mihaltcheva S."/>
            <person name="Molinier V."/>
            <person name="Murat C."/>
            <person name="Poggeler S."/>
            <person name="Quandt C.A."/>
            <person name="Sperisen C."/>
            <person name="Tritt A."/>
            <person name="Tisserant E."/>
            <person name="Crous P.W."/>
            <person name="Henrissat B."/>
            <person name="Nehls U."/>
            <person name="Egli S."/>
            <person name="Spatafora J.W."/>
            <person name="Grigoriev I.V."/>
            <person name="Martin F.M."/>
        </authorList>
    </citation>
    <scope>NUCLEOTIDE SEQUENCE [LARGE SCALE GENOMIC DNA]</scope>
    <source>
        <strain evidence="2 3">CBS 207.34</strain>
    </source>
</reference>
<evidence type="ECO:0000256" key="1">
    <source>
        <dbReference type="SAM" id="MobiDB-lite"/>
    </source>
</evidence>
<feature type="non-terminal residue" evidence="2">
    <location>
        <position position="1"/>
    </location>
</feature>
<feature type="compositionally biased region" description="Basic and acidic residues" evidence="1">
    <location>
        <begin position="221"/>
        <end position="230"/>
    </location>
</feature>
<dbReference type="AlphaFoldDB" id="A0A8E2JLT4"/>
<keyword evidence="3" id="KW-1185">Reference proteome</keyword>
<accession>A0A8E2JLT4</accession>
<protein>
    <recommendedName>
        <fullName evidence="4">Fungal N-terminal domain-containing protein</fullName>
    </recommendedName>
</protein>
<evidence type="ECO:0000313" key="3">
    <source>
        <dbReference type="Proteomes" id="UP000250140"/>
    </source>
</evidence>
<evidence type="ECO:0000313" key="2">
    <source>
        <dbReference type="EMBL" id="OCL01848.1"/>
    </source>
</evidence>
<sequence length="237" mass="25728">MSLPSIGDILMLSQLAWKIGRAFTAGRKGAPAEFLDVETAINGLAKALKLLAETLFAEADNGVLSKADNDTKSGVATILLSCQRTLQDLDSLLDQYQVITKQRTSGGFTIERSWSDLVLATYQTMMWTSEGGNIQALRNMVNMHTSTIALTMQASKSLSRLESTVSPMASKVDDIRDTGGDLNDKLEEVHRVVVGINGETPRIPPARDGGDDSRPPSSLRLDTRQQDNRSPESFTTA</sequence>